<dbReference type="InParanoid" id="A0A1Y2GH90"/>
<dbReference type="Proteomes" id="UP000193648">
    <property type="component" value="Unassembled WGS sequence"/>
</dbReference>
<name>A0A1Y2GH90_9FUNG</name>
<organism evidence="1 2">
    <name type="scientific">Lobosporangium transversale</name>
    <dbReference type="NCBI Taxonomy" id="64571"/>
    <lineage>
        <taxon>Eukaryota</taxon>
        <taxon>Fungi</taxon>
        <taxon>Fungi incertae sedis</taxon>
        <taxon>Mucoromycota</taxon>
        <taxon>Mortierellomycotina</taxon>
        <taxon>Mortierellomycetes</taxon>
        <taxon>Mortierellales</taxon>
        <taxon>Mortierellaceae</taxon>
        <taxon>Lobosporangium</taxon>
    </lineage>
</organism>
<keyword evidence="2" id="KW-1185">Reference proteome</keyword>
<protein>
    <submittedName>
        <fullName evidence="1">Uncharacterized protein</fullName>
    </submittedName>
</protein>
<dbReference type="EMBL" id="MCFF01000034">
    <property type="protein sequence ID" value="ORZ09444.1"/>
    <property type="molecule type" value="Genomic_DNA"/>
</dbReference>
<dbReference type="AlphaFoldDB" id="A0A1Y2GH90"/>
<reference evidence="1 2" key="1">
    <citation type="submission" date="2016-07" db="EMBL/GenBank/DDBJ databases">
        <title>Pervasive Adenine N6-methylation of Active Genes in Fungi.</title>
        <authorList>
            <consortium name="DOE Joint Genome Institute"/>
            <person name="Mondo S.J."/>
            <person name="Dannebaum R.O."/>
            <person name="Kuo R.C."/>
            <person name="Labutti K."/>
            <person name="Haridas S."/>
            <person name="Kuo A."/>
            <person name="Salamov A."/>
            <person name="Ahrendt S.R."/>
            <person name="Lipzen A."/>
            <person name="Sullivan W."/>
            <person name="Andreopoulos W.B."/>
            <person name="Clum A."/>
            <person name="Lindquist E."/>
            <person name="Daum C."/>
            <person name="Ramamoorthy G.K."/>
            <person name="Gryganskyi A."/>
            <person name="Culley D."/>
            <person name="Magnuson J.K."/>
            <person name="James T.Y."/>
            <person name="O'Malley M.A."/>
            <person name="Stajich J.E."/>
            <person name="Spatafora J.W."/>
            <person name="Visel A."/>
            <person name="Grigoriev I.V."/>
        </authorList>
    </citation>
    <scope>NUCLEOTIDE SEQUENCE [LARGE SCALE GENOMIC DNA]</scope>
    <source>
        <strain evidence="1 2">NRRL 3116</strain>
    </source>
</reference>
<comment type="caution">
    <text evidence="1">The sequence shown here is derived from an EMBL/GenBank/DDBJ whole genome shotgun (WGS) entry which is preliminary data.</text>
</comment>
<sequence length="331" mass="37444">MDSKNGRSCPTRTQFIHPRHVGDHSRPSLGIHDHQRLVPGYQALVTKNNNSVCIKESGWICHPRNVLFLSSSWLTTDSKGQSEQCSSWLLQVVLRAWQSIELLGFHKQHAQTLLLDGTGRNRILSLLEPAQLQRMSAGLAIHRRSTSSMMYPNTIIPWYGLGTPHRKPPIVNRTGKKTLLQFTRAGLILIKGYCDRQPPWLKQMRVRFICLLPSSYIRPALNPKETNDHYLNAVLQEILTSVHASIYLSAHYLTLAPRRHTSRVVQILLIGTCAYSLELGYIVDVDSPGSKYNTSDMCLAHLRVDDNSIKVPPFRLNGLCTDKVRKDIVTV</sequence>
<dbReference type="GeneID" id="33569840"/>
<dbReference type="RefSeq" id="XP_021878897.1">
    <property type="nucleotide sequence ID" value="XM_022027997.1"/>
</dbReference>
<evidence type="ECO:0000313" key="1">
    <source>
        <dbReference type="EMBL" id="ORZ09444.1"/>
    </source>
</evidence>
<evidence type="ECO:0000313" key="2">
    <source>
        <dbReference type="Proteomes" id="UP000193648"/>
    </source>
</evidence>
<accession>A0A1Y2GH90</accession>
<proteinExistence type="predicted"/>
<gene>
    <name evidence="1" type="ORF">BCR41DRAFT_388381</name>
</gene>